<organism evidence="1 2">
    <name type="scientific">Clavibacter michiganensis</name>
    <dbReference type="NCBI Taxonomy" id="28447"/>
    <lineage>
        <taxon>Bacteria</taxon>
        <taxon>Bacillati</taxon>
        <taxon>Actinomycetota</taxon>
        <taxon>Actinomycetes</taxon>
        <taxon>Micrococcales</taxon>
        <taxon>Microbacteriaceae</taxon>
        <taxon>Clavibacter</taxon>
    </lineage>
</organism>
<dbReference type="Proteomes" id="UP000195106">
    <property type="component" value="Unassembled WGS sequence"/>
</dbReference>
<dbReference type="AlphaFoldDB" id="A0A251XUH5"/>
<name>A0A251XUH5_9MICO</name>
<evidence type="ECO:0000313" key="2">
    <source>
        <dbReference type="Proteomes" id="UP000195106"/>
    </source>
</evidence>
<accession>A0A251XUH5</accession>
<protein>
    <submittedName>
        <fullName evidence="1">Uncharacterized protein</fullName>
    </submittedName>
</protein>
<evidence type="ECO:0000313" key="1">
    <source>
        <dbReference type="EMBL" id="OUE09171.1"/>
    </source>
</evidence>
<dbReference type="EMBL" id="MDHJ01000001">
    <property type="protein sequence ID" value="OUE09171.1"/>
    <property type="molecule type" value="Genomic_DNA"/>
</dbReference>
<gene>
    <name evidence="1" type="ORF">CMsap09_09515</name>
</gene>
<comment type="caution">
    <text evidence="1">The sequence shown here is derived from an EMBL/GenBank/DDBJ whole genome shotgun (WGS) entry which is preliminary data.</text>
</comment>
<sequence>MRWRRRIPPEFEAPDPGVPAFGDWSRRGIVGTIGSGLEAGGTVAADPVMGEGGRFAGYWLLLPVPDLYTESGGTRWTTARSNPVLSLDVSETLSTS</sequence>
<proteinExistence type="predicted"/>
<reference evidence="1 2" key="1">
    <citation type="submission" date="2016-08" db="EMBL/GenBank/DDBJ databases">
        <title>Genome sequence of Clavibacter michiganensis spp. strain CASJ009.</title>
        <authorList>
            <person name="Thapa S.P."/>
            <person name="Coaker G."/>
        </authorList>
    </citation>
    <scope>NUCLEOTIDE SEQUENCE [LARGE SCALE GENOMIC DNA]</scope>
    <source>
        <strain evidence="1">CASJ009</strain>
    </source>
</reference>